<dbReference type="CTD" id="682"/>
<evidence type="ECO:0000256" key="5">
    <source>
        <dbReference type="ARBA" id="ARBA00023136"/>
    </source>
</evidence>
<dbReference type="InterPro" id="IPR036179">
    <property type="entry name" value="Ig-like_dom_sf"/>
</dbReference>
<dbReference type="GO" id="GO:0007156">
    <property type="term" value="P:homophilic cell adhesion via plasma membrane adhesion molecules"/>
    <property type="evidence" value="ECO:0007669"/>
    <property type="project" value="TreeGrafter"/>
</dbReference>
<evidence type="ECO:0000256" key="4">
    <source>
        <dbReference type="ARBA" id="ARBA00023035"/>
    </source>
</evidence>
<feature type="domain" description="Ig-like" evidence="16">
    <location>
        <begin position="221"/>
        <end position="316"/>
    </location>
</feature>
<dbReference type="InterPro" id="IPR013098">
    <property type="entry name" value="Ig_I-set"/>
</dbReference>
<keyword evidence="2" id="KW-1003">Cell membrane</keyword>
<dbReference type="GO" id="GO:0005789">
    <property type="term" value="C:endoplasmic reticulum membrane"/>
    <property type="evidence" value="ECO:0007669"/>
    <property type="project" value="UniProtKB-SubCell"/>
</dbReference>
<dbReference type="PANTHER" id="PTHR10075">
    <property type="entry name" value="BASIGIN RELATED"/>
    <property type="match status" value="1"/>
</dbReference>
<keyword evidence="9" id="KW-0393">Immunoglobulin domain</keyword>
<dbReference type="GO" id="GO:0005537">
    <property type="term" value="F:D-mannose binding"/>
    <property type="evidence" value="ECO:0007669"/>
    <property type="project" value="UniProtKB-KW"/>
</dbReference>
<keyword evidence="5 14" id="KW-0472">Membrane</keyword>
<keyword evidence="6" id="KW-1015">Disulfide bond</keyword>
<dbReference type="SMART" id="SM00409">
    <property type="entry name" value="IG"/>
    <property type="match status" value="2"/>
</dbReference>
<dbReference type="SUPFAM" id="SSF48726">
    <property type="entry name" value="Immunoglobulin"/>
    <property type="match status" value="3"/>
</dbReference>
<evidence type="ECO:0000256" key="12">
    <source>
        <dbReference type="ARBA" id="ARBA00058336"/>
    </source>
</evidence>
<gene>
    <name evidence="18" type="primary">Bsg</name>
</gene>
<dbReference type="InParanoid" id="A0A1S3FP15"/>
<evidence type="ECO:0000256" key="11">
    <source>
        <dbReference type="ARBA" id="ARBA00023876"/>
    </source>
</evidence>
<dbReference type="SMART" id="SM00408">
    <property type="entry name" value="IGc2"/>
    <property type="match status" value="2"/>
</dbReference>
<evidence type="ECO:0000256" key="3">
    <source>
        <dbReference type="ARBA" id="ARBA00022824"/>
    </source>
</evidence>
<dbReference type="AlphaFoldDB" id="A0A1S3FP15"/>
<evidence type="ECO:0000256" key="6">
    <source>
        <dbReference type="ARBA" id="ARBA00023157"/>
    </source>
</evidence>
<dbReference type="PROSITE" id="PS50835">
    <property type="entry name" value="IG_LIKE"/>
    <property type="match status" value="2"/>
</dbReference>
<dbReference type="Pfam" id="PF07679">
    <property type="entry name" value="I-set"/>
    <property type="match status" value="1"/>
</dbReference>
<evidence type="ECO:0000256" key="1">
    <source>
        <dbReference type="ARBA" id="ARBA00004115"/>
    </source>
</evidence>
<evidence type="ECO:0000313" key="18">
    <source>
        <dbReference type="RefSeq" id="XP_012878308.1"/>
    </source>
</evidence>
<dbReference type="GO" id="GO:0098632">
    <property type="term" value="F:cell-cell adhesion mediator activity"/>
    <property type="evidence" value="ECO:0007669"/>
    <property type="project" value="TreeGrafter"/>
</dbReference>
<feature type="transmembrane region" description="Helical" evidence="14">
    <location>
        <begin position="323"/>
        <end position="344"/>
    </location>
</feature>
<evidence type="ECO:0000256" key="14">
    <source>
        <dbReference type="SAM" id="Phobius"/>
    </source>
</evidence>
<sequence>MAAAVFLAVSFALLGIQEATATAGFIQAPLSQEGLVGGSVALHCEAVGRPVPEIQWWFEGNSPNDTAYQLWDGAWLDRVHIHATYDQHAASSLSIDKLSAEDAGTYECRANNDPNRNHLTLTPRVRWVRAQASVVVLKPGTIETFVENYNSKIRLTCTLNQSSIEIVGHRWMRGNKVVKEDTLSGLTTEFEVDKEETGMGNYFCVFLPEPTGKGEFILLPPNVTAVKKSTHGEEGTTITIMCKASSNLPLLYWTWHKVVDSDSEIIVSDKKKFFVNSTGLETRLTIYNLDPSTDPGSYLCNGTNSEGSGWETITLRVHSHLAALWPFLGIVAEVLVLLIIIFICEKRQKSSHDADADEDELGSAPLKSSGHSLDKDKNVRQRSTS</sequence>
<keyword evidence="15" id="KW-0732">Signal</keyword>
<keyword evidence="14" id="KW-1133">Transmembrane helix</keyword>
<proteinExistence type="predicted"/>
<dbReference type="KEGG" id="dord:105990446"/>
<reference evidence="18" key="1">
    <citation type="submission" date="2025-08" db="UniProtKB">
        <authorList>
            <consortium name="RefSeq"/>
        </authorList>
    </citation>
    <scope>IDENTIFICATION</scope>
    <source>
        <tissue evidence="18">Kidney</tissue>
    </source>
</reference>
<keyword evidence="7" id="KW-0675">Receptor</keyword>
<comment type="function">
    <text evidence="12">Essential for normal retinal maturation and development. Acts as a retinal cell surface receptor for NXNL1 and plays an important role in NXNL1-mediated survival of retinal cone photoreceptors. In association with glucose transporter SLC16A1/GLUT1 and NXNL1, promotes retinal cone survival by enhancing aerobic glycolysis and accelerating the entry of glucose into photoreceptors.</text>
</comment>
<accession>A0A1S3FP15</accession>
<evidence type="ECO:0000256" key="9">
    <source>
        <dbReference type="ARBA" id="ARBA00023319"/>
    </source>
</evidence>
<organism evidence="17 18">
    <name type="scientific">Dipodomys ordii</name>
    <name type="common">Ord's kangaroo rat</name>
    <dbReference type="NCBI Taxonomy" id="10020"/>
    <lineage>
        <taxon>Eukaryota</taxon>
        <taxon>Metazoa</taxon>
        <taxon>Chordata</taxon>
        <taxon>Craniata</taxon>
        <taxon>Vertebrata</taxon>
        <taxon>Euteleostomi</taxon>
        <taxon>Mammalia</taxon>
        <taxon>Eutheria</taxon>
        <taxon>Euarchontoglires</taxon>
        <taxon>Glires</taxon>
        <taxon>Rodentia</taxon>
        <taxon>Castorimorpha</taxon>
        <taxon>Heteromyidae</taxon>
        <taxon>Dipodomyinae</taxon>
        <taxon>Dipodomys</taxon>
    </lineage>
</organism>
<dbReference type="GO" id="GO:0030424">
    <property type="term" value="C:axon"/>
    <property type="evidence" value="ECO:0007669"/>
    <property type="project" value="TreeGrafter"/>
</dbReference>
<dbReference type="STRING" id="10020.ENSDORP00000010720"/>
<dbReference type="InterPro" id="IPR003599">
    <property type="entry name" value="Ig_sub"/>
</dbReference>
<dbReference type="Proteomes" id="UP000081671">
    <property type="component" value="Unplaced"/>
</dbReference>
<keyword evidence="8" id="KW-0325">Glycoprotein</keyword>
<dbReference type="Pfam" id="PF13927">
    <property type="entry name" value="Ig_3"/>
    <property type="match status" value="1"/>
</dbReference>
<comment type="subcellular location">
    <subcellularLocation>
        <location evidence="10">Basolateral cell membrane</location>
        <topology evidence="10">Single-pass type I membrane protein</topology>
    </subcellularLocation>
    <subcellularLocation>
        <location evidence="1">Endoplasmic reticulum membrane</location>
        <topology evidence="1">Single-pass type I membrane protein</topology>
    </subcellularLocation>
</comment>
<dbReference type="InterPro" id="IPR003598">
    <property type="entry name" value="Ig_sub2"/>
</dbReference>
<dbReference type="RefSeq" id="XP_012878308.1">
    <property type="nucleotide sequence ID" value="XM_013022854.1"/>
</dbReference>
<evidence type="ECO:0000256" key="10">
    <source>
        <dbReference type="ARBA" id="ARBA00023768"/>
    </source>
</evidence>
<dbReference type="FunFam" id="2.60.40.10:FF:001329">
    <property type="entry name" value="Basigin"/>
    <property type="match status" value="1"/>
</dbReference>
<dbReference type="FunFam" id="2.60.40.10:FF:000291">
    <property type="entry name" value="Neuroplastin b"/>
    <property type="match status" value="1"/>
</dbReference>
<evidence type="ECO:0000256" key="15">
    <source>
        <dbReference type="SAM" id="SignalP"/>
    </source>
</evidence>
<keyword evidence="17" id="KW-1185">Reference proteome</keyword>
<feature type="chain" id="PRO_5010302658" description="Basigin" evidence="15">
    <location>
        <begin position="22"/>
        <end position="385"/>
    </location>
</feature>
<keyword evidence="4" id="KW-0430">Lectin</keyword>
<keyword evidence="4" id="KW-0465">Mannose-binding</keyword>
<dbReference type="FunCoup" id="A0A1S3FP15">
    <property type="interactions" value="904"/>
</dbReference>
<dbReference type="GO" id="GO:0016323">
    <property type="term" value="C:basolateral plasma membrane"/>
    <property type="evidence" value="ECO:0007669"/>
    <property type="project" value="UniProtKB-SubCell"/>
</dbReference>
<feature type="region of interest" description="Disordered" evidence="13">
    <location>
        <begin position="351"/>
        <end position="385"/>
    </location>
</feature>
<feature type="domain" description="Ig-like" evidence="16">
    <location>
        <begin position="37"/>
        <end position="122"/>
    </location>
</feature>
<dbReference type="GO" id="GO:0007411">
    <property type="term" value="P:axon guidance"/>
    <property type="evidence" value="ECO:0007669"/>
    <property type="project" value="TreeGrafter"/>
</dbReference>
<dbReference type="InterPro" id="IPR013783">
    <property type="entry name" value="Ig-like_fold"/>
</dbReference>
<keyword evidence="14" id="KW-0812">Transmembrane</keyword>
<evidence type="ECO:0000256" key="2">
    <source>
        <dbReference type="ARBA" id="ARBA00022475"/>
    </source>
</evidence>
<evidence type="ECO:0000259" key="16">
    <source>
        <dbReference type="PROSITE" id="PS50835"/>
    </source>
</evidence>
<dbReference type="GO" id="GO:0070593">
    <property type="term" value="P:dendrite self-avoidance"/>
    <property type="evidence" value="ECO:0007669"/>
    <property type="project" value="TreeGrafter"/>
</dbReference>
<protein>
    <recommendedName>
        <fullName evidence="11">Basigin</fullName>
    </recommendedName>
</protein>
<name>A0A1S3FP15_DIPOR</name>
<dbReference type="InterPro" id="IPR007110">
    <property type="entry name" value="Ig-like_dom"/>
</dbReference>
<evidence type="ECO:0000256" key="7">
    <source>
        <dbReference type="ARBA" id="ARBA00023170"/>
    </source>
</evidence>
<evidence type="ECO:0000256" key="13">
    <source>
        <dbReference type="SAM" id="MobiDB-lite"/>
    </source>
</evidence>
<evidence type="ECO:0000313" key="17">
    <source>
        <dbReference type="Proteomes" id="UP000081671"/>
    </source>
</evidence>
<dbReference type="OrthoDB" id="5970915at2759"/>
<keyword evidence="3" id="KW-0256">Endoplasmic reticulum</keyword>
<dbReference type="PANTHER" id="PTHR10075:SF107">
    <property type="entry name" value="BASIGIN"/>
    <property type="match status" value="1"/>
</dbReference>
<feature type="signal peptide" evidence="15">
    <location>
        <begin position="1"/>
        <end position="21"/>
    </location>
</feature>
<dbReference type="Gene3D" id="2.60.40.10">
    <property type="entry name" value="Immunoglobulins"/>
    <property type="match status" value="3"/>
</dbReference>
<dbReference type="GeneID" id="105990446"/>
<evidence type="ECO:0000256" key="8">
    <source>
        <dbReference type="ARBA" id="ARBA00023180"/>
    </source>
</evidence>